<dbReference type="AlphaFoldDB" id="A0A4Q9V1F3"/>
<reference evidence="4 5" key="1">
    <citation type="submission" date="2019-02" db="EMBL/GenBank/DDBJ databases">
        <title>Arcanobacterium bovis sp. nov., isolated from the milk of a cow with mastitis.</title>
        <authorList>
            <person name="Sammra O."/>
            <person name="Foster G."/>
            <person name="Hassan A."/>
            <person name="Alssahen M."/>
            <person name="Laemmler C."/>
            <person name="Borowiak M."/>
            <person name="Malorny B."/>
            <person name="Abdulmawjood A."/>
        </authorList>
    </citation>
    <scope>NUCLEOTIDE SEQUENCE [LARGE SCALE GENOMIC DNA]</scope>
    <source>
        <strain evidence="4 5">C605018/01/1</strain>
    </source>
</reference>
<dbReference type="Gene3D" id="6.10.250.2410">
    <property type="match status" value="1"/>
</dbReference>
<evidence type="ECO:0000313" key="5">
    <source>
        <dbReference type="Proteomes" id="UP000293036"/>
    </source>
</evidence>
<dbReference type="OrthoDB" id="9811016at2"/>
<dbReference type="Proteomes" id="UP000293036">
    <property type="component" value="Unassembled WGS sequence"/>
</dbReference>
<evidence type="ECO:0000256" key="1">
    <source>
        <dbReference type="ARBA" id="ARBA00022829"/>
    </source>
</evidence>
<keyword evidence="1" id="KW-0159">Chromosome partition</keyword>
<feature type="region of interest" description="Disordered" evidence="3">
    <location>
        <begin position="263"/>
        <end position="303"/>
    </location>
</feature>
<evidence type="ECO:0000313" key="4">
    <source>
        <dbReference type="EMBL" id="TBW22940.1"/>
    </source>
</evidence>
<sequence length="303" mass="33213">MVPAPSNAPVQEDLFTETKDTFAVDLDVFQGPFDVLLSLIARHRLDITDVALAQVTDEFLAFVAKQEELDLSGASEFLVVAATLLDLKAARLLPHEEDDAETIELLEARDLLFAKLLQYRAFKEVAVDIAVRFQQQSLSFPRIVDLEPHFRSMLPELEFNVDATDLAIYAAQALTRKSAGVTLDHLHDPLVPVDSQVILLRERLLIGDRISFTQVCADARNIPTVVSRFLAVLELIRAGELAIEQDSPLGTLVLTRIEPAMSGTQISPDGADTPISQASRSASYPADSYPADAVDSHDIAEVP</sequence>
<dbReference type="InterPro" id="IPR003768">
    <property type="entry name" value="ScpA"/>
</dbReference>
<organism evidence="4 5">
    <name type="scientific">Arcanobacterium bovis</name>
    <dbReference type="NCBI Taxonomy" id="2529275"/>
    <lineage>
        <taxon>Bacteria</taxon>
        <taxon>Bacillati</taxon>
        <taxon>Actinomycetota</taxon>
        <taxon>Actinomycetes</taxon>
        <taxon>Actinomycetales</taxon>
        <taxon>Actinomycetaceae</taxon>
        <taxon>Arcanobacterium</taxon>
    </lineage>
</organism>
<keyword evidence="5" id="KW-1185">Reference proteome</keyword>
<evidence type="ECO:0000256" key="2">
    <source>
        <dbReference type="ARBA" id="ARBA00044777"/>
    </source>
</evidence>
<evidence type="ECO:0000256" key="3">
    <source>
        <dbReference type="SAM" id="MobiDB-lite"/>
    </source>
</evidence>
<comment type="caution">
    <text evidence="4">The sequence shown here is derived from an EMBL/GenBank/DDBJ whole genome shotgun (WGS) entry which is preliminary data.</text>
</comment>
<dbReference type="PANTHER" id="PTHR33969">
    <property type="entry name" value="SEGREGATION AND CONDENSATION PROTEIN A"/>
    <property type="match status" value="1"/>
</dbReference>
<proteinExistence type="predicted"/>
<dbReference type="RefSeq" id="WP_131280085.1">
    <property type="nucleotide sequence ID" value="NZ_JBHSLR010000009.1"/>
</dbReference>
<name>A0A4Q9V1F3_9ACTO</name>
<accession>A0A4Q9V1F3</accession>
<protein>
    <recommendedName>
        <fullName evidence="2">Segregation and condensation protein A</fullName>
    </recommendedName>
</protein>
<dbReference type="GO" id="GO:0007059">
    <property type="term" value="P:chromosome segregation"/>
    <property type="evidence" value="ECO:0007669"/>
    <property type="project" value="UniProtKB-KW"/>
</dbReference>
<feature type="compositionally biased region" description="Basic and acidic residues" evidence="3">
    <location>
        <begin position="294"/>
        <end position="303"/>
    </location>
</feature>
<dbReference type="Pfam" id="PF02616">
    <property type="entry name" value="SMC_ScpA"/>
    <property type="match status" value="1"/>
</dbReference>
<dbReference type="PANTHER" id="PTHR33969:SF2">
    <property type="entry name" value="SEGREGATION AND CONDENSATION PROTEIN A"/>
    <property type="match status" value="1"/>
</dbReference>
<gene>
    <name evidence="4" type="ORF">EZJ44_03350</name>
</gene>
<dbReference type="EMBL" id="SJDT01000002">
    <property type="protein sequence ID" value="TBW22940.1"/>
    <property type="molecule type" value="Genomic_DNA"/>
</dbReference>